<feature type="transmembrane region" description="Helical" evidence="18">
    <location>
        <begin position="981"/>
        <end position="1001"/>
    </location>
</feature>
<keyword evidence="10 18" id="KW-1133">Transmembrane helix</keyword>
<comment type="caution">
    <text evidence="20">The sequence shown here is derived from an EMBL/GenBank/DDBJ whole genome shotgun (WGS) entry which is preliminary data.</text>
</comment>
<dbReference type="Gene3D" id="1.20.120.350">
    <property type="entry name" value="Voltage-gated potassium channels. Chain C"/>
    <property type="match status" value="4"/>
</dbReference>
<feature type="compositionally biased region" description="Polar residues" evidence="17">
    <location>
        <begin position="302"/>
        <end position="317"/>
    </location>
</feature>
<evidence type="ECO:0000256" key="8">
    <source>
        <dbReference type="ARBA" id="ARBA00022837"/>
    </source>
</evidence>
<keyword evidence="3 16" id="KW-0109">Calcium transport</keyword>
<dbReference type="InterPro" id="IPR002077">
    <property type="entry name" value="VDCCAlpha1"/>
</dbReference>
<feature type="domain" description="Voltage-dependent calcium channel alpha-1 subunit IQ" evidence="19">
    <location>
        <begin position="1376"/>
        <end position="1410"/>
    </location>
</feature>
<feature type="transmembrane region" description="Helical" evidence="18">
    <location>
        <begin position="948"/>
        <end position="969"/>
    </location>
</feature>
<proteinExistence type="inferred from homology"/>
<evidence type="ECO:0000256" key="18">
    <source>
        <dbReference type="SAM" id="Phobius"/>
    </source>
</evidence>
<dbReference type="GO" id="GO:0046872">
    <property type="term" value="F:metal ion binding"/>
    <property type="evidence" value="ECO:0007669"/>
    <property type="project" value="UniProtKB-KW"/>
</dbReference>
<feature type="transmembrane region" description="Helical" evidence="18">
    <location>
        <begin position="222"/>
        <end position="244"/>
    </location>
</feature>
<gene>
    <name evidence="20" type="ORF">JRQ81_003008</name>
</gene>
<feature type="transmembrane region" description="Helical" evidence="18">
    <location>
        <begin position="110"/>
        <end position="133"/>
    </location>
</feature>
<protein>
    <recommendedName>
        <fullName evidence="16">Voltage-dependent L-type calcium channel subunit alpha</fullName>
    </recommendedName>
</protein>
<feature type="transmembrane region" description="Helical" evidence="18">
    <location>
        <begin position="667"/>
        <end position="687"/>
    </location>
</feature>
<feature type="transmembrane region" description="Helical" evidence="18">
    <location>
        <begin position="629"/>
        <end position="647"/>
    </location>
</feature>
<evidence type="ECO:0000256" key="15">
    <source>
        <dbReference type="PIRSR" id="PIRSR602077-3"/>
    </source>
</evidence>
<comment type="similarity">
    <text evidence="16">Belongs to the calcium channel alpha-1 subunit (TC 1.A.1.11) family.</text>
</comment>
<dbReference type="Proteomes" id="UP001142489">
    <property type="component" value="Unassembled WGS sequence"/>
</dbReference>
<evidence type="ECO:0000256" key="1">
    <source>
        <dbReference type="ARBA" id="ARBA00004141"/>
    </source>
</evidence>
<dbReference type="InterPro" id="IPR005821">
    <property type="entry name" value="Ion_trans_dom"/>
</dbReference>
<dbReference type="Pfam" id="PF00520">
    <property type="entry name" value="Ion_trans"/>
    <property type="match status" value="4"/>
</dbReference>
<feature type="transmembrane region" description="Helical" evidence="18">
    <location>
        <begin position="699"/>
        <end position="725"/>
    </location>
</feature>
<keyword evidence="2" id="KW-0813">Transport</keyword>
<keyword evidence="8 14" id="KW-0106">Calcium</keyword>
<dbReference type="PANTHER" id="PTHR45628">
    <property type="entry name" value="VOLTAGE-DEPENDENT CALCIUM CHANNEL TYPE A SUBUNIT ALPHA-1"/>
    <property type="match status" value="1"/>
</dbReference>
<feature type="transmembrane region" description="Helical" evidence="18">
    <location>
        <begin position="1218"/>
        <end position="1242"/>
    </location>
</feature>
<keyword evidence="9 16" id="KW-0851">Voltage-gated channel</keyword>
<keyword evidence="11" id="KW-0406">Ion transport</keyword>
<evidence type="ECO:0000256" key="5">
    <source>
        <dbReference type="ARBA" id="ARBA00022692"/>
    </source>
</evidence>
<keyword evidence="6 14" id="KW-0479">Metal-binding</keyword>
<feature type="region of interest" description="Disordered" evidence="17">
    <location>
        <begin position="1559"/>
        <end position="1587"/>
    </location>
</feature>
<evidence type="ECO:0000256" key="6">
    <source>
        <dbReference type="ARBA" id="ARBA00022723"/>
    </source>
</evidence>
<feature type="compositionally biased region" description="Basic residues" evidence="17">
    <location>
        <begin position="1516"/>
        <end position="1527"/>
    </location>
</feature>
<feature type="transmembrane region" description="Helical" evidence="18">
    <location>
        <begin position="189"/>
        <end position="210"/>
    </location>
</feature>
<keyword evidence="15" id="KW-0325">Glycoprotein</keyword>
<dbReference type="InterPro" id="IPR027359">
    <property type="entry name" value="Volt_channel_dom_sf"/>
</dbReference>
<evidence type="ECO:0000256" key="17">
    <source>
        <dbReference type="SAM" id="MobiDB-lite"/>
    </source>
</evidence>
<evidence type="ECO:0000256" key="12">
    <source>
        <dbReference type="ARBA" id="ARBA00023136"/>
    </source>
</evidence>
<dbReference type="InterPro" id="IPR014873">
    <property type="entry name" value="VDCC_a1su_IQ"/>
</dbReference>
<reference evidence="20" key="1">
    <citation type="journal article" date="2023" name="DNA Res.">
        <title>Chromosome-level genome assembly of Phrynocephalus forsythii using third-generation DNA sequencing and Hi-C analysis.</title>
        <authorList>
            <person name="Qi Y."/>
            <person name="Zhao W."/>
            <person name="Zhao Y."/>
            <person name="Niu C."/>
            <person name="Cao S."/>
            <person name="Zhang Y."/>
        </authorList>
    </citation>
    <scope>NUCLEOTIDE SEQUENCE</scope>
    <source>
        <tissue evidence="20">Muscle</tissue>
    </source>
</reference>
<dbReference type="Pfam" id="PF08763">
    <property type="entry name" value="Ca_chan_IQ"/>
    <property type="match status" value="1"/>
</dbReference>
<feature type="binding site" evidence="14">
    <location>
        <position position="843"/>
    </location>
    <ligand>
        <name>Ca(2+)</name>
        <dbReference type="ChEBI" id="CHEBI:29108"/>
    </ligand>
</feature>
<sequence>EKVEYAFLIIFTIETFLKIIAYGLLLHPNAYVRNGWNLLDFVIVIVGLFSVILEQLTKEAEGGSHSGGKPGGFDVKALRAFRVLRPLRLVSGVPSLQVVLNSIIKAMVPLLHIALLVLFVIIIYAIIGLELFIGKMHKSCYFEDTETLAEEEPAPCAFSGSGRQCPINGTECKGGWPGPNGGITNFDNFGYAMLTVFQCITMEGWTDVLYWMNDAMGFELPWVYFVSLVIFGSFFVLNLVLGVLSGEFSKEREKAKARGDFQKLREKQQLEEDLKGYLDWITQAEDIDPENEEEGDGEGKRNTSMHASETESVNTENVGGDGENPPCCGSLCLGLQSYFVSLFNRFDCFVVCGGIVETILVELEIMSPLGISVFRCVRLLRIFKVTRHWTSLSNLVASLLNSMKSIASLLLLLFLFIIIFSLLGMQLFGGKFNFDETQTKRSTFDNFPQALLTVFQILTGEDWNAVMYDGIMAYGGPSSSGMIVCVYFIILFICGNYILLNVFLAIAVDNLADAESLNTAQKEEAEEKEKKKAARYKIKSLDFCICLYVTFGQTHEESECILLPFKVGEEEEEEDEEEPEVPAGPRPRRISELNIKEKMTPIPEGSSFFIFSNTNPIRVGCHRLINHHIFTNLILVFIMLSSASLAAEDPIRSHSFRNNILGYADYVFTSMFTFEIILKLTVFGAFLHKGSFCRNYFNLLDLLVVGVSLVSFGIQSSAISVVKILRVLRVLRPLRAINRAKGLKHVVQCVFVAIRTIGNIMIVTTLLQFMFACIGVQLFKGKFYRCTDEAKQNPVECRGIFIVYKDGDVDNPMVRERIWQNSEFNFDNVLTAMMALFTVSTFEGWPALLYKAIDSNGENIGPIYNYRVEISIFFIIYIIIIAFFMMNIFVGFVIVTFQEQGEQEYKNCELDKNQRQCVEYALKARPLRRYIPKNPYQYKFWYMVNSTVFEYIMFVLIMLNTLCLAMQHYGQSKLFNDAMDILNMVFTAVFTVEMVLKLIAFKPKHYFTDAWNTFDALIVVGSVVDIAITEVNVSKSTRPLPPPEIRLQILPLPPLHLVLHFFLLECGLSCLFRGPDASTMSFQDSEDTARISITFFRLFRVMRLVKLLSRGEGIRTLLWTFIKSFQALPYVALLIAMLFFIYAVIGMQVFGKVALKDGSQINRNNNFQTFPQAVLLLFRCATGEAWQEIMLACMPGKRCDPDSDYNPGEEYTCGSNFAIIYFISFYMLCAFLIINLFVAVIMDNFDYLTRDWSILGPHHLDEFKRIWSEYDPEAKGRIKHLDVVTLLRRIQPPLGFGKLCPHRVACKRLVAMNMPLNSDGTVMFNATLFALVRTALKIKTEGNLEQANEELRAVIKKIWKKTSMKLLDQVVPPAGDDEVTVGKFYATFLIQDYFRKFKKRKEQGLVGKYPAKNSTIALQAGLRTLHDIGPEIRRAISCDLQEDEPEQNHHEEEEVYKRNGALFGNHVNHISSETRDAFQQINTTHRPLHVQRPSIPSSGETTEKNVHPPAGNSVFHNHHSHHSHHSHNLVGKHVPNSTNVNLNNANMSKVANGRHIRSGSHEHISESGHRSHSRRDHHEKCRRSHKRRSRYYEAYIRSDSGNRHLPTICREDHEIRDYYNDDCYLDDQEYYSGEEYCEEDSMLSGGRHTRDYHSRYHCNDLDFERPKGYHHPHGFYEEDEPPMCYDSKRSPRRRLLPPTPP</sequence>
<feature type="compositionally biased region" description="Basic residues" evidence="17">
    <location>
        <begin position="1570"/>
        <end position="1587"/>
    </location>
</feature>
<dbReference type="SMART" id="SM01062">
    <property type="entry name" value="Ca_chan_IQ"/>
    <property type="match status" value="1"/>
</dbReference>
<keyword evidence="4 16" id="KW-0107">Calcium channel</keyword>
<feature type="transmembrane region" description="Helical" evidence="18">
    <location>
        <begin position="6"/>
        <end position="26"/>
    </location>
</feature>
<dbReference type="EMBL" id="JAPFRF010000011">
    <property type="protein sequence ID" value="KAJ7316846.1"/>
    <property type="molecule type" value="Genomic_DNA"/>
</dbReference>
<evidence type="ECO:0000256" key="16">
    <source>
        <dbReference type="RuleBase" id="RU003808"/>
    </source>
</evidence>
<feature type="compositionally biased region" description="Polar residues" evidence="17">
    <location>
        <begin position="1535"/>
        <end position="1544"/>
    </location>
</feature>
<dbReference type="InterPro" id="IPR031649">
    <property type="entry name" value="GPHH_dom"/>
</dbReference>
<comment type="subcellular location">
    <subcellularLocation>
        <location evidence="1 16">Membrane</location>
        <topology evidence="1 16">Multi-pass membrane protein</topology>
    </subcellularLocation>
</comment>
<evidence type="ECO:0000256" key="3">
    <source>
        <dbReference type="ARBA" id="ARBA00022568"/>
    </source>
</evidence>
<feature type="glycosylation site" description="N-linked (GlcNAc...) asparagine" evidence="15">
    <location>
        <position position="168"/>
    </location>
</feature>
<dbReference type="Gene3D" id="6.10.250.2500">
    <property type="match status" value="1"/>
</dbReference>
<evidence type="ECO:0000256" key="11">
    <source>
        <dbReference type="ARBA" id="ARBA00023065"/>
    </source>
</evidence>
<dbReference type="SUPFAM" id="SSF81324">
    <property type="entry name" value="Voltage-gated potassium channels"/>
    <property type="match status" value="4"/>
</dbReference>
<dbReference type="Pfam" id="PF16905">
    <property type="entry name" value="GPHH"/>
    <property type="match status" value="1"/>
</dbReference>
<evidence type="ECO:0000256" key="9">
    <source>
        <dbReference type="ARBA" id="ARBA00022882"/>
    </source>
</evidence>
<feature type="transmembrane region" description="Helical" evidence="18">
    <location>
        <begin position="870"/>
        <end position="897"/>
    </location>
</feature>
<dbReference type="OrthoDB" id="431720at2759"/>
<keyword evidence="7" id="KW-0677">Repeat</keyword>
<feature type="transmembrane region" description="Helical" evidence="18">
    <location>
        <begin position="409"/>
        <end position="428"/>
    </location>
</feature>
<dbReference type="InterPro" id="IPR050599">
    <property type="entry name" value="VDCC_alpha-1_subunit"/>
</dbReference>
<comment type="function">
    <text evidence="16">Voltage-sensitive calcium channels (VSCC) mediate the entry of calcium ions into excitable cells and are also involved in a variety of calcium-dependent processes, including muscle contraction, hormone or neurotransmitter release, gene expression, cell motility, cell division and cell death.</text>
</comment>
<feature type="transmembrane region" description="Helical" evidence="18">
    <location>
        <begin position="1127"/>
        <end position="1150"/>
    </location>
</feature>
<evidence type="ECO:0000313" key="21">
    <source>
        <dbReference type="Proteomes" id="UP001142489"/>
    </source>
</evidence>
<name>A0A9Q1AWT7_9SAUR</name>
<feature type="non-terminal residue" evidence="20">
    <location>
        <position position="1701"/>
    </location>
</feature>
<dbReference type="Gene3D" id="6.10.250.2180">
    <property type="match status" value="1"/>
</dbReference>
<evidence type="ECO:0000259" key="19">
    <source>
        <dbReference type="SMART" id="SM01062"/>
    </source>
</evidence>
<accession>A0A9Q1AWT7</accession>
<keyword evidence="21" id="KW-1185">Reference proteome</keyword>
<evidence type="ECO:0000256" key="10">
    <source>
        <dbReference type="ARBA" id="ARBA00022989"/>
    </source>
</evidence>
<evidence type="ECO:0000256" key="2">
    <source>
        <dbReference type="ARBA" id="ARBA00022448"/>
    </source>
</evidence>
<dbReference type="InterPro" id="IPR005446">
    <property type="entry name" value="VDCC_L_a1su"/>
</dbReference>
<dbReference type="PRINTS" id="PR01630">
    <property type="entry name" value="LVDCCALPHA1"/>
</dbReference>
<dbReference type="FunFam" id="1.20.120.350:FF:000006">
    <property type="entry name" value="Voltage-dependent L-type calcium channel subunit alpha"/>
    <property type="match status" value="1"/>
</dbReference>
<dbReference type="PANTHER" id="PTHR45628:SF11">
    <property type="entry name" value="VOLTAGE-DEPENDENT L-TYPE CALCIUM CHANNEL SUBUNIT ALPHA-1D"/>
    <property type="match status" value="1"/>
</dbReference>
<feature type="transmembrane region" description="Helical" evidence="18">
    <location>
        <begin position="38"/>
        <end position="56"/>
    </location>
</feature>
<feature type="transmembrane region" description="Helical" evidence="18">
    <location>
        <begin position="481"/>
        <end position="508"/>
    </location>
</feature>
<dbReference type="GO" id="GO:0098703">
    <property type="term" value="P:calcium ion import across plasma membrane"/>
    <property type="evidence" value="ECO:0007669"/>
    <property type="project" value="TreeGrafter"/>
</dbReference>
<feature type="non-terminal residue" evidence="20">
    <location>
        <position position="1"/>
    </location>
</feature>
<dbReference type="Gene3D" id="1.10.287.70">
    <property type="match status" value="4"/>
</dbReference>
<dbReference type="FunFam" id="1.10.287.70:FF:000021">
    <property type="entry name" value="Voltage-dependent L-type calcium channel subunit alpha"/>
    <property type="match status" value="1"/>
</dbReference>
<feature type="region of interest" description="Disordered" evidence="17">
    <location>
        <begin position="1672"/>
        <end position="1701"/>
    </location>
</feature>
<dbReference type="FunFam" id="1.10.287.70:FF:000007">
    <property type="entry name" value="Voltage-dependent L-type calcium channel subunit alpha"/>
    <property type="match status" value="1"/>
</dbReference>
<evidence type="ECO:0000256" key="14">
    <source>
        <dbReference type="PIRSR" id="PIRSR602077-1"/>
    </source>
</evidence>
<evidence type="ECO:0000256" key="4">
    <source>
        <dbReference type="ARBA" id="ARBA00022673"/>
    </source>
</evidence>
<keyword evidence="5 18" id="KW-0812">Transmembrane</keyword>
<dbReference type="FunFam" id="1.10.287.70:FF:000009">
    <property type="entry name" value="Voltage-dependent L-type calcium channel subunit alpha"/>
    <property type="match status" value="1"/>
</dbReference>
<feature type="compositionally biased region" description="Basic and acidic residues" evidence="17">
    <location>
        <begin position="1559"/>
        <end position="1569"/>
    </location>
</feature>
<keyword evidence="12 18" id="KW-0472">Membrane</keyword>
<feature type="binding site" evidence="14">
    <location>
        <position position="203"/>
    </location>
    <ligand>
        <name>Ca(2+)</name>
        <dbReference type="ChEBI" id="CHEBI:29108"/>
    </ligand>
</feature>
<evidence type="ECO:0000256" key="7">
    <source>
        <dbReference type="ARBA" id="ARBA00022737"/>
    </source>
</evidence>
<feature type="region of interest" description="Disordered" evidence="17">
    <location>
        <begin position="288"/>
        <end position="321"/>
    </location>
</feature>
<feature type="binding site" evidence="14">
    <location>
        <position position="461"/>
    </location>
    <ligand>
        <name>Ca(2+)</name>
        <dbReference type="ChEBI" id="CHEBI:29108"/>
    </ligand>
</feature>
<dbReference type="GO" id="GO:0008331">
    <property type="term" value="F:high voltage-gated calcium channel activity"/>
    <property type="evidence" value="ECO:0007669"/>
    <property type="project" value="TreeGrafter"/>
</dbReference>
<evidence type="ECO:0000313" key="20">
    <source>
        <dbReference type="EMBL" id="KAJ7316846.1"/>
    </source>
</evidence>
<dbReference type="FunFam" id="1.20.120.350:FF:000062">
    <property type="entry name" value="Voltage-dependent L-type calcium channel subunit alpha"/>
    <property type="match status" value="1"/>
</dbReference>
<dbReference type="PRINTS" id="PR00167">
    <property type="entry name" value="CACHANNEL"/>
</dbReference>
<organism evidence="20 21">
    <name type="scientific">Phrynocephalus forsythii</name>
    <dbReference type="NCBI Taxonomy" id="171643"/>
    <lineage>
        <taxon>Eukaryota</taxon>
        <taxon>Metazoa</taxon>
        <taxon>Chordata</taxon>
        <taxon>Craniata</taxon>
        <taxon>Vertebrata</taxon>
        <taxon>Euteleostomi</taxon>
        <taxon>Lepidosauria</taxon>
        <taxon>Squamata</taxon>
        <taxon>Bifurcata</taxon>
        <taxon>Unidentata</taxon>
        <taxon>Episquamata</taxon>
        <taxon>Toxicofera</taxon>
        <taxon>Iguania</taxon>
        <taxon>Acrodonta</taxon>
        <taxon>Agamidae</taxon>
        <taxon>Agaminae</taxon>
        <taxon>Phrynocephalus</taxon>
    </lineage>
</organism>
<dbReference type="GO" id="GO:0005891">
    <property type="term" value="C:voltage-gated calcium channel complex"/>
    <property type="evidence" value="ECO:0007669"/>
    <property type="project" value="InterPro"/>
</dbReference>
<dbReference type="FunFam" id="1.10.238.10:FF:000063">
    <property type="entry name" value="Voltage-dependent N-type calcium channel subunit alpha"/>
    <property type="match status" value="1"/>
</dbReference>
<feature type="transmembrane region" description="Helical" evidence="18">
    <location>
        <begin position="745"/>
        <end position="775"/>
    </location>
</feature>
<keyword evidence="13" id="KW-0407">Ion channel</keyword>
<feature type="region of interest" description="Disordered" evidence="17">
    <location>
        <begin position="1484"/>
        <end position="1544"/>
    </location>
</feature>
<evidence type="ECO:0000256" key="13">
    <source>
        <dbReference type="ARBA" id="ARBA00023303"/>
    </source>
</evidence>